<sequence>MSLQCSICLCSFKEPVCLPCGHIYCKQCLSDHVNVPTNTRMTSTCPDCRTTFHIAIPDLTYLPAKYHPFISTAVRRVFIDDSEYVAMQKKVKQMEKQFALFRQREESYKISSAELVSSLERAKSKARGLEKRVTDDQTVIQKLEHQVEKTQEKYLRKSAECKKLAARVAQLEQEQEQTECSGSDEPTPMTTPPKQRARTIKPLPRRAMIQRRVREDTDSPSPNLAHSKRQRLSNRFEY</sequence>
<dbReference type="SUPFAM" id="SSF57850">
    <property type="entry name" value="RING/U-box"/>
    <property type="match status" value="1"/>
</dbReference>
<reference evidence="7" key="1">
    <citation type="submission" date="2020-11" db="EMBL/GenBank/DDBJ databases">
        <authorList>
            <consortium name="DOE Joint Genome Institute"/>
            <person name="Ahrendt S."/>
            <person name="Riley R."/>
            <person name="Andreopoulos W."/>
            <person name="Labutti K."/>
            <person name="Pangilinan J."/>
            <person name="Ruiz-Duenas F.J."/>
            <person name="Barrasa J.M."/>
            <person name="Sanchez-Garcia M."/>
            <person name="Camarero S."/>
            <person name="Miyauchi S."/>
            <person name="Serrano A."/>
            <person name="Linde D."/>
            <person name="Babiker R."/>
            <person name="Drula E."/>
            <person name="Ayuso-Fernandez I."/>
            <person name="Pacheco R."/>
            <person name="Padilla G."/>
            <person name="Ferreira P."/>
            <person name="Barriuso J."/>
            <person name="Kellner H."/>
            <person name="Castanera R."/>
            <person name="Alfaro M."/>
            <person name="Ramirez L."/>
            <person name="Pisabarro A.G."/>
            <person name="Kuo A."/>
            <person name="Tritt A."/>
            <person name="Lipzen A."/>
            <person name="He G."/>
            <person name="Yan M."/>
            <person name="Ng V."/>
            <person name="Cullen D."/>
            <person name="Martin F."/>
            <person name="Rosso M.-N."/>
            <person name="Henrissat B."/>
            <person name="Hibbett D."/>
            <person name="Martinez A.T."/>
            <person name="Grigoriev I.V."/>
        </authorList>
    </citation>
    <scope>NUCLEOTIDE SEQUENCE</scope>
    <source>
        <strain evidence="7">CIRM-BRFM 674</strain>
    </source>
</reference>
<dbReference type="PROSITE" id="PS00518">
    <property type="entry name" value="ZF_RING_1"/>
    <property type="match status" value="1"/>
</dbReference>
<dbReference type="InterPro" id="IPR017907">
    <property type="entry name" value="Znf_RING_CS"/>
</dbReference>
<dbReference type="Gene3D" id="1.20.5.170">
    <property type="match status" value="1"/>
</dbReference>
<keyword evidence="3" id="KW-0862">Zinc</keyword>
<evidence type="ECO:0000313" key="7">
    <source>
        <dbReference type="EMBL" id="KAF9472858.1"/>
    </source>
</evidence>
<dbReference type="SMART" id="SM00184">
    <property type="entry name" value="RING"/>
    <property type="match status" value="1"/>
</dbReference>
<evidence type="ECO:0000313" key="8">
    <source>
        <dbReference type="Proteomes" id="UP000807469"/>
    </source>
</evidence>
<evidence type="ECO:0000259" key="6">
    <source>
        <dbReference type="PROSITE" id="PS50089"/>
    </source>
</evidence>
<gene>
    <name evidence="7" type="ORF">BDN70DRAFT_886507</name>
</gene>
<evidence type="ECO:0000256" key="1">
    <source>
        <dbReference type="ARBA" id="ARBA00022723"/>
    </source>
</evidence>
<keyword evidence="8" id="KW-1185">Reference proteome</keyword>
<organism evidence="7 8">
    <name type="scientific">Pholiota conissans</name>
    <dbReference type="NCBI Taxonomy" id="109636"/>
    <lineage>
        <taxon>Eukaryota</taxon>
        <taxon>Fungi</taxon>
        <taxon>Dikarya</taxon>
        <taxon>Basidiomycota</taxon>
        <taxon>Agaricomycotina</taxon>
        <taxon>Agaricomycetes</taxon>
        <taxon>Agaricomycetidae</taxon>
        <taxon>Agaricales</taxon>
        <taxon>Agaricineae</taxon>
        <taxon>Strophariaceae</taxon>
        <taxon>Pholiota</taxon>
    </lineage>
</organism>
<dbReference type="OrthoDB" id="6270329at2759"/>
<dbReference type="GO" id="GO:0008270">
    <property type="term" value="F:zinc ion binding"/>
    <property type="evidence" value="ECO:0007669"/>
    <property type="project" value="UniProtKB-KW"/>
</dbReference>
<dbReference type="Proteomes" id="UP000807469">
    <property type="component" value="Unassembled WGS sequence"/>
</dbReference>
<proteinExistence type="predicted"/>
<evidence type="ECO:0000256" key="2">
    <source>
        <dbReference type="ARBA" id="ARBA00022771"/>
    </source>
</evidence>
<feature type="region of interest" description="Disordered" evidence="5">
    <location>
        <begin position="174"/>
        <end position="238"/>
    </location>
</feature>
<accession>A0A9P5YPS4</accession>
<evidence type="ECO:0000256" key="5">
    <source>
        <dbReference type="SAM" id="MobiDB-lite"/>
    </source>
</evidence>
<keyword evidence="1" id="KW-0479">Metal-binding</keyword>
<dbReference type="AlphaFoldDB" id="A0A9P5YPS4"/>
<protein>
    <recommendedName>
        <fullName evidence="6">RING-type domain-containing protein</fullName>
    </recommendedName>
</protein>
<dbReference type="Pfam" id="PF13445">
    <property type="entry name" value="zf-RING_UBOX"/>
    <property type="match status" value="1"/>
</dbReference>
<dbReference type="InterPro" id="IPR001841">
    <property type="entry name" value="Znf_RING"/>
</dbReference>
<keyword evidence="2 4" id="KW-0863">Zinc-finger</keyword>
<evidence type="ECO:0000256" key="4">
    <source>
        <dbReference type="PROSITE-ProRule" id="PRU00175"/>
    </source>
</evidence>
<dbReference type="Gene3D" id="3.30.40.10">
    <property type="entry name" value="Zinc/RING finger domain, C3HC4 (zinc finger)"/>
    <property type="match status" value="1"/>
</dbReference>
<comment type="caution">
    <text evidence="7">The sequence shown here is derived from an EMBL/GenBank/DDBJ whole genome shotgun (WGS) entry which is preliminary data.</text>
</comment>
<dbReference type="InterPro" id="IPR013083">
    <property type="entry name" value="Znf_RING/FYVE/PHD"/>
</dbReference>
<dbReference type="InterPro" id="IPR027370">
    <property type="entry name" value="Znf-RING_euk"/>
</dbReference>
<dbReference type="EMBL" id="MU155491">
    <property type="protein sequence ID" value="KAF9472858.1"/>
    <property type="molecule type" value="Genomic_DNA"/>
</dbReference>
<dbReference type="PROSITE" id="PS50089">
    <property type="entry name" value="ZF_RING_2"/>
    <property type="match status" value="1"/>
</dbReference>
<name>A0A9P5YPS4_9AGAR</name>
<feature type="domain" description="RING-type" evidence="6">
    <location>
        <begin position="5"/>
        <end position="49"/>
    </location>
</feature>
<evidence type="ECO:0000256" key="3">
    <source>
        <dbReference type="ARBA" id="ARBA00022833"/>
    </source>
</evidence>